<comment type="caution">
    <text evidence="2">The sequence shown here is derived from an EMBL/GenBank/DDBJ whole genome shotgun (WGS) entry which is preliminary data.</text>
</comment>
<accession>A0ABW6IJY8</accession>
<dbReference type="EMBL" id="JBHZOL010000113">
    <property type="protein sequence ID" value="MFE4108543.1"/>
    <property type="molecule type" value="Genomic_DNA"/>
</dbReference>
<proteinExistence type="predicted"/>
<dbReference type="Proteomes" id="UP001600165">
    <property type="component" value="Unassembled WGS sequence"/>
</dbReference>
<keyword evidence="1" id="KW-1133">Transmembrane helix</keyword>
<feature type="transmembrane region" description="Helical" evidence="1">
    <location>
        <begin position="12"/>
        <end position="34"/>
    </location>
</feature>
<gene>
    <name evidence="2" type="ORF">ACFVKH_19880</name>
</gene>
<evidence type="ECO:0000313" key="2">
    <source>
        <dbReference type="EMBL" id="MFE4108543.1"/>
    </source>
</evidence>
<dbReference type="RefSeq" id="WP_377968172.1">
    <property type="nucleotide sequence ID" value="NZ_JBHZOL010000113.1"/>
</dbReference>
<protein>
    <submittedName>
        <fullName evidence="2">DUF4386 domain-containing protein</fullName>
    </submittedName>
</protein>
<feature type="transmembrane region" description="Helical" evidence="1">
    <location>
        <begin position="145"/>
        <end position="165"/>
    </location>
</feature>
<sequence>MHRLQLIRATGILLILLIILSNIPYILLIQTFGYDDILREPVDVVLTMFQAGGTGLIFIWFGFGLAALMLIPVSFLLQSVLALPANRHQFPYLPMAALLGVLSGVLQAIGLMRWVFVIPVLANLYTDPQASVATREAVSIVYRAVHQYGGVVIGEHLGQLLLIGWTLGLGWAMRSSVLFKSWIAWWGIFTTPLLLLGQSELLATVVPNLPVLETTPIGFILWEVWLLVVGVYLIKMPRKRILLKEIKGSL</sequence>
<feature type="transmembrane region" description="Helical" evidence="1">
    <location>
        <begin position="54"/>
        <end position="77"/>
    </location>
</feature>
<keyword evidence="3" id="KW-1185">Reference proteome</keyword>
<reference evidence="2 3" key="1">
    <citation type="submission" date="2024-10" db="EMBL/GenBank/DDBJ databases">
        <authorList>
            <person name="Ratan Roy A."/>
            <person name="Morales Sandoval P.H."/>
            <person name="De Los Santos Villalobos S."/>
            <person name="Chakraborty S."/>
            <person name="Mukherjee J."/>
        </authorList>
    </citation>
    <scope>NUCLEOTIDE SEQUENCE [LARGE SCALE GENOMIC DNA]</scope>
    <source>
        <strain evidence="2 3">S1</strain>
    </source>
</reference>
<keyword evidence="1" id="KW-0472">Membrane</keyword>
<organism evidence="2 3">
    <name type="scientific">Almyronema epifaneia S1</name>
    <dbReference type="NCBI Taxonomy" id="2991925"/>
    <lineage>
        <taxon>Bacteria</taxon>
        <taxon>Bacillati</taxon>
        <taxon>Cyanobacteriota</taxon>
        <taxon>Cyanophyceae</taxon>
        <taxon>Nodosilineales</taxon>
        <taxon>Nodosilineaceae</taxon>
        <taxon>Almyronema</taxon>
        <taxon>Almyronema epifaneia</taxon>
    </lineage>
</organism>
<feature type="transmembrane region" description="Helical" evidence="1">
    <location>
        <begin position="217"/>
        <end position="234"/>
    </location>
</feature>
<evidence type="ECO:0000256" key="1">
    <source>
        <dbReference type="SAM" id="Phobius"/>
    </source>
</evidence>
<name>A0ABW6IJY8_9CYAN</name>
<keyword evidence="1" id="KW-0812">Transmembrane</keyword>
<dbReference type="Pfam" id="PF14329">
    <property type="entry name" value="DUF4386"/>
    <property type="match status" value="1"/>
</dbReference>
<feature type="transmembrane region" description="Helical" evidence="1">
    <location>
        <begin position="177"/>
        <end position="197"/>
    </location>
</feature>
<evidence type="ECO:0000313" key="3">
    <source>
        <dbReference type="Proteomes" id="UP001600165"/>
    </source>
</evidence>
<feature type="transmembrane region" description="Helical" evidence="1">
    <location>
        <begin position="98"/>
        <end position="125"/>
    </location>
</feature>
<dbReference type="InterPro" id="IPR025495">
    <property type="entry name" value="DUF4386"/>
</dbReference>